<keyword evidence="3" id="KW-1185">Reference proteome</keyword>
<feature type="transmembrane region" description="Helical" evidence="1">
    <location>
        <begin position="49"/>
        <end position="69"/>
    </location>
</feature>
<gene>
    <name evidence="2" type="primary">BnaA05g11670D</name>
    <name evidence="2" type="ORF">GSBRNA2T00048593001</name>
</gene>
<name>A0A078FCW9_BRANA</name>
<keyword evidence="1" id="KW-1133">Transmembrane helix</keyword>
<dbReference type="AlphaFoldDB" id="A0A078FCW9"/>
<evidence type="ECO:0000313" key="3">
    <source>
        <dbReference type="Proteomes" id="UP000028999"/>
    </source>
</evidence>
<keyword evidence="1" id="KW-0472">Membrane</keyword>
<dbReference type="Gramene" id="CDY10769">
    <property type="protein sequence ID" value="CDY10769"/>
    <property type="gene ID" value="GSBRNA2T00048593001"/>
</dbReference>
<reference evidence="2 3" key="1">
    <citation type="journal article" date="2014" name="Science">
        <title>Plant genetics. Early allopolyploid evolution in the post-Neolithic Brassica napus oilseed genome.</title>
        <authorList>
            <person name="Chalhoub B."/>
            <person name="Denoeud F."/>
            <person name="Liu S."/>
            <person name="Parkin I.A."/>
            <person name="Tang H."/>
            <person name="Wang X."/>
            <person name="Chiquet J."/>
            <person name="Belcram H."/>
            <person name="Tong C."/>
            <person name="Samans B."/>
            <person name="Correa M."/>
            <person name="Da Silva C."/>
            <person name="Just J."/>
            <person name="Falentin C."/>
            <person name="Koh C.S."/>
            <person name="Le Clainche I."/>
            <person name="Bernard M."/>
            <person name="Bento P."/>
            <person name="Noel B."/>
            <person name="Labadie K."/>
            <person name="Alberti A."/>
            <person name="Charles M."/>
            <person name="Arnaud D."/>
            <person name="Guo H."/>
            <person name="Daviaud C."/>
            <person name="Alamery S."/>
            <person name="Jabbari K."/>
            <person name="Zhao M."/>
            <person name="Edger P.P."/>
            <person name="Chelaifa H."/>
            <person name="Tack D."/>
            <person name="Lassalle G."/>
            <person name="Mestiri I."/>
            <person name="Schnel N."/>
            <person name="Le Paslier M.C."/>
            <person name="Fan G."/>
            <person name="Renault V."/>
            <person name="Bayer P.E."/>
            <person name="Golicz A.A."/>
            <person name="Manoli S."/>
            <person name="Lee T.H."/>
            <person name="Thi V.H."/>
            <person name="Chalabi S."/>
            <person name="Hu Q."/>
            <person name="Fan C."/>
            <person name="Tollenaere R."/>
            <person name="Lu Y."/>
            <person name="Battail C."/>
            <person name="Shen J."/>
            <person name="Sidebottom C.H."/>
            <person name="Wang X."/>
            <person name="Canaguier A."/>
            <person name="Chauveau A."/>
            <person name="Berard A."/>
            <person name="Deniot G."/>
            <person name="Guan M."/>
            <person name="Liu Z."/>
            <person name="Sun F."/>
            <person name="Lim Y.P."/>
            <person name="Lyons E."/>
            <person name="Town C.D."/>
            <person name="Bancroft I."/>
            <person name="Wang X."/>
            <person name="Meng J."/>
            <person name="Ma J."/>
            <person name="Pires J.C."/>
            <person name="King G.J."/>
            <person name="Brunel D."/>
            <person name="Delourme R."/>
            <person name="Renard M."/>
            <person name="Aury J.M."/>
            <person name="Adams K.L."/>
            <person name="Batley J."/>
            <person name="Snowdon R.J."/>
            <person name="Tost J."/>
            <person name="Edwards D."/>
            <person name="Zhou Y."/>
            <person name="Hua W."/>
            <person name="Sharpe A.G."/>
            <person name="Paterson A.H."/>
            <person name="Guan C."/>
            <person name="Wincker P."/>
        </authorList>
    </citation>
    <scope>NUCLEOTIDE SEQUENCE [LARGE SCALE GENOMIC DNA]</scope>
    <source>
        <strain evidence="3">cv. Darmor-bzh</strain>
    </source>
</reference>
<protein>
    <submittedName>
        <fullName evidence="2">BnaA05g11670D protein</fullName>
    </submittedName>
</protein>
<evidence type="ECO:0000256" key="1">
    <source>
        <dbReference type="SAM" id="Phobius"/>
    </source>
</evidence>
<organism evidence="2 3">
    <name type="scientific">Brassica napus</name>
    <name type="common">Rape</name>
    <dbReference type="NCBI Taxonomy" id="3708"/>
    <lineage>
        <taxon>Eukaryota</taxon>
        <taxon>Viridiplantae</taxon>
        <taxon>Streptophyta</taxon>
        <taxon>Embryophyta</taxon>
        <taxon>Tracheophyta</taxon>
        <taxon>Spermatophyta</taxon>
        <taxon>Magnoliopsida</taxon>
        <taxon>eudicotyledons</taxon>
        <taxon>Gunneridae</taxon>
        <taxon>Pentapetalae</taxon>
        <taxon>rosids</taxon>
        <taxon>malvids</taxon>
        <taxon>Brassicales</taxon>
        <taxon>Brassicaceae</taxon>
        <taxon>Brassiceae</taxon>
        <taxon>Brassica</taxon>
    </lineage>
</organism>
<sequence>MALIKNKSLLASFMIFVALFGVAVGGTVHNNFSSQRLFDLRKQQRLPRRQNYVWIGSYILISLFPFFILF</sequence>
<dbReference type="EMBL" id="LK032006">
    <property type="protein sequence ID" value="CDY10769.1"/>
    <property type="molecule type" value="Genomic_DNA"/>
</dbReference>
<dbReference type="PaxDb" id="3708-A0A078FCW9"/>
<proteinExistence type="predicted"/>
<dbReference type="Proteomes" id="UP000028999">
    <property type="component" value="Unassembled WGS sequence"/>
</dbReference>
<keyword evidence="1" id="KW-0812">Transmembrane</keyword>
<evidence type="ECO:0000313" key="2">
    <source>
        <dbReference type="EMBL" id="CDY10769.1"/>
    </source>
</evidence>
<accession>A0A078FCW9</accession>